<dbReference type="InterPro" id="IPR011990">
    <property type="entry name" value="TPR-like_helical_dom_sf"/>
</dbReference>
<reference evidence="3 4" key="1">
    <citation type="submission" date="2020-04" db="EMBL/GenBank/DDBJ databases">
        <authorList>
            <person name="De Canck E."/>
        </authorList>
    </citation>
    <scope>NUCLEOTIDE SEQUENCE [LARGE SCALE GENOMIC DNA]</scope>
    <source>
        <strain evidence="3 4">LMG 6000</strain>
    </source>
</reference>
<accession>A0A6S7F493</accession>
<organism evidence="3 4">
    <name type="scientific">Achromobacter insolitus</name>
    <dbReference type="NCBI Taxonomy" id="217204"/>
    <lineage>
        <taxon>Bacteria</taxon>
        <taxon>Pseudomonadati</taxon>
        <taxon>Pseudomonadota</taxon>
        <taxon>Betaproteobacteria</taxon>
        <taxon>Burkholderiales</taxon>
        <taxon>Alcaligenaceae</taxon>
        <taxon>Achromobacter</taxon>
    </lineage>
</organism>
<sequence length="470" mass="51615">MMYTPSRLYPLLLSGALALAPIALPAQAADGAAARKASTRSTPAVPPRDMPQYGKGEHGRYLVLRLENSRGAAVAPGTPYRLFLTAEGQSIENTPSQDGILEGVTDALGRSAWVWTREAHPAEDFTLVRMIGDGAWGHFFQLQSGSGSEPLAGWPYITTMHVRWGEQWVDLGYSTAQGNTAYFSHDRPAAALSIAVEAEAAQDRRCFDELDAINRKFSQNDDEGALQLVDATGCGTLPQQQLDMANLLLMAGHTDLARQWLDRARSASEPGKPLDQDVLRARYKLERLLGMPELALEDALELQRQHAKVPLPDAPDWANDIAYYLADFPDHLAEAETQARKSIETAGPLPYNQGTLGWILTLRGDIDGGLELLKRSYREIPRDEEIVADYGLALWRHGQPAMAARLWDQAEMQCVWGGRMHDALQEAGHPHPYFQAANSPAVQAYQHRCAAPQTKRKTKAGEQHGAGARA</sequence>
<proteinExistence type="predicted"/>
<evidence type="ECO:0000256" key="1">
    <source>
        <dbReference type="SAM" id="MobiDB-lite"/>
    </source>
</evidence>
<gene>
    <name evidence="3" type="ORF">LMG6000_01099</name>
</gene>
<dbReference type="AlphaFoldDB" id="A0A6S7F493"/>
<dbReference type="Gene3D" id="1.25.40.10">
    <property type="entry name" value="Tetratricopeptide repeat domain"/>
    <property type="match status" value="1"/>
</dbReference>
<keyword evidence="2" id="KW-0732">Signal</keyword>
<feature type="signal peptide" evidence="2">
    <location>
        <begin position="1"/>
        <end position="28"/>
    </location>
</feature>
<dbReference type="RefSeq" id="WP_254604450.1">
    <property type="nucleotide sequence ID" value="NZ_CADILH010000002.1"/>
</dbReference>
<evidence type="ECO:0000313" key="4">
    <source>
        <dbReference type="Proteomes" id="UP000494183"/>
    </source>
</evidence>
<keyword evidence="4" id="KW-1185">Reference proteome</keyword>
<dbReference type="EMBL" id="CADILH010000002">
    <property type="protein sequence ID" value="CAB3930046.1"/>
    <property type="molecule type" value="Genomic_DNA"/>
</dbReference>
<feature type="region of interest" description="Disordered" evidence="1">
    <location>
        <begin position="451"/>
        <end position="470"/>
    </location>
</feature>
<name>A0A6S7F493_9BURK</name>
<feature type="chain" id="PRO_5028915203" evidence="2">
    <location>
        <begin position="29"/>
        <end position="470"/>
    </location>
</feature>
<evidence type="ECO:0000313" key="3">
    <source>
        <dbReference type="EMBL" id="CAB3930046.1"/>
    </source>
</evidence>
<dbReference type="SUPFAM" id="SSF48452">
    <property type="entry name" value="TPR-like"/>
    <property type="match status" value="1"/>
</dbReference>
<protein>
    <submittedName>
        <fullName evidence="3">Uncharacterized protein</fullName>
    </submittedName>
</protein>
<evidence type="ECO:0000256" key="2">
    <source>
        <dbReference type="SAM" id="SignalP"/>
    </source>
</evidence>
<dbReference type="Proteomes" id="UP000494183">
    <property type="component" value="Unassembled WGS sequence"/>
</dbReference>